<dbReference type="Gene3D" id="3.40.50.300">
    <property type="entry name" value="P-loop containing nucleotide triphosphate hydrolases"/>
    <property type="match status" value="1"/>
</dbReference>
<dbReference type="InterPro" id="IPR007111">
    <property type="entry name" value="NACHT_NTPase"/>
</dbReference>
<dbReference type="PANTHER" id="PTHR46844">
    <property type="entry name" value="SLR5058 PROTEIN"/>
    <property type="match status" value="1"/>
</dbReference>
<comment type="caution">
    <text evidence="2">The sequence shown here is derived from an EMBL/GenBank/DDBJ whole genome shotgun (WGS) entry which is preliminary data.</text>
</comment>
<evidence type="ECO:0000313" key="2">
    <source>
        <dbReference type="EMBL" id="KAH6889415.1"/>
    </source>
</evidence>
<dbReference type="PROSITE" id="PS50837">
    <property type="entry name" value="NACHT"/>
    <property type="match status" value="1"/>
</dbReference>
<dbReference type="PANTHER" id="PTHR46844:SF1">
    <property type="entry name" value="SLR5058 PROTEIN"/>
    <property type="match status" value="1"/>
</dbReference>
<keyword evidence="3" id="KW-1185">Reference proteome</keyword>
<dbReference type="AlphaFoldDB" id="A0A9P8W7F5"/>
<dbReference type="SUPFAM" id="SSF48371">
    <property type="entry name" value="ARM repeat"/>
    <property type="match status" value="1"/>
</dbReference>
<reference evidence="2 3" key="1">
    <citation type="journal article" date="2021" name="Nat. Commun.">
        <title>Genetic determinants of endophytism in the Arabidopsis root mycobiome.</title>
        <authorList>
            <person name="Mesny F."/>
            <person name="Miyauchi S."/>
            <person name="Thiergart T."/>
            <person name="Pickel B."/>
            <person name="Atanasova L."/>
            <person name="Karlsson M."/>
            <person name="Huettel B."/>
            <person name="Barry K.W."/>
            <person name="Haridas S."/>
            <person name="Chen C."/>
            <person name="Bauer D."/>
            <person name="Andreopoulos W."/>
            <person name="Pangilinan J."/>
            <person name="LaButti K."/>
            <person name="Riley R."/>
            <person name="Lipzen A."/>
            <person name="Clum A."/>
            <person name="Drula E."/>
            <person name="Henrissat B."/>
            <person name="Kohler A."/>
            <person name="Grigoriev I.V."/>
            <person name="Martin F.M."/>
            <person name="Hacquard S."/>
        </authorList>
    </citation>
    <scope>NUCLEOTIDE SEQUENCE [LARGE SCALE GENOMIC DNA]</scope>
    <source>
        <strain evidence="2 3">MPI-CAGE-CH-0241</strain>
    </source>
</reference>
<dbReference type="Gene3D" id="1.25.10.10">
    <property type="entry name" value="Leucine-rich Repeat Variant"/>
    <property type="match status" value="3"/>
</dbReference>
<gene>
    <name evidence="2" type="ORF">B0T10DRAFT_404409</name>
</gene>
<dbReference type="Pfam" id="PF23238">
    <property type="entry name" value="DUF7068"/>
    <property type="match status" value="1"/>
</dbReference>
<proteinExistence type="predicted"/>
<evidence type="ECO:0000313" key="3">
    <source>
        <dbReference type="Proteomes" id="UP000777438"/>
    </source>
</evidence>
<feature type="domain" description="NACHT" evidence="1">
    <location>
        <begin position="133"/>
        <end position="260"/>
    </location>
</feature>
<dbReference type="Pfam" id="PF05729">
    <property type="entry name" value="NACHT"/>
    <property type="match status" value="1"/>
</dbReference>
<dbReference type="InterPro" id="IPR027417">
    <property type="entry name" value="P-loop_NTPase"/>
</dbReference>
<organism evidence="2 3">
    <name type="scientific">Thelonectria olida</name>
    <dbReference type="NCBI Taxonomy" id="1576542"/>
    <lineage>
        <taxon>Eukaryota</taxon>
        <taxon>Fungi</taxon>
        <taxon>Dikarya</taxon>
        <taxon>Ascomycota</taxon>
        <taxon>Pezizomycotina</taxon>
        <taxon>Sordariomycetes</taxon>
        <taxon>Hypocreomycetidae</taxon>
        <taxon>Hypocreales</taxon>
        <taxon>Nectriaceae</taxon>
        <taxon>Thelonectria</taxon>
    </lineage>
</organism>
<dbReference type="InterPro" id="IPR016024">
    <property type="entry name" value="ARM-type_fold"/>
</dbReference>
<dbReference type="Proteomes" id="UP000777438">
    <property type="component" value="Unassembled WGS sequence"/>
</dbReference>
<dbReference type="EMBL" id="JAGPYM010000011">
    <property type="protein sequence ID" value="KAH6889415.1"/>
    <property type="molecule type" value="Genomic_DNA"/>
</dbReference>
<dbReference type="InterPro" id="IPR011989">
    <property type="entry name" value="ARM-like"/>
</dbReference>
<sequence length="1084" mass="122216">MDTDHSGLNKFSSFDDPHYLRLKNAISKVVDISLPQRAYDFICKDSYREEKLKISRLSGKSLRMNQCYINLATVELKNGTRLNTEGAGALDRPSQMSLLARLKVEMPDEGQQVDLSTLFKPRKGIDNRLLTPRRVLIRGRAGVGKTTLCKKIVHDFLHQSLWADTFDRLLWLPLRRLKGTSVTGWNLGDVFHYEFFSQHPDGRLLAHSLWKALDGASFNKCLFLLDGLDEVSEGLDPNLPMFPLMSTLLNLPNVIITSRPYVTPQKPFGAIDIELETIGFTQPQVLQYVNHALPHAESAKEVLYFLQHRRLIQSLVRIPIQLDALCYTWASEWNCREAPKTMTGLYRAIEVKLWREDVARLGKQSGIDAMNLTIPEIETSMSRERDCIELLAFSGLYSDMVDFDTQFRGFVYKHAGPSPSNTSWDTKLASLSFLQTSDPPAKEAYQTYHFIHLTFQEYFAAAYFVRKWGAGELLTCPNLDSESPAAFLRKHKYSARYDVFWRFVAGLLDSQNRIGPLFDLIQEEPRDLLGPTHQRLIIHCLSEVESTSNVQPRRCLELGLSEWLSFESHFTGNASLAAEVEFPENIILATLREGASGVRSAILESMLARPGLTEAISQAVATQLTDRDSRVRDVAVRVLSRHRPLPQIVLQQVAMSLRKDDSYIRLNAMDNYPGQEESLDQAYLKHIEERLEDNCRHVRKVAMRTLRKQQHLPRAVLQTMLTRLEHNIPDIREAVIEALQLQRDLPETAVKAIMMRLKDDNANVRRVASKALELASHKAPQVVTLVAARLEDCDQGVRLAAIRTLGIFLDQQGTLPEKTWQAISARLEDDYERVREDTVRMLGQRGMLNETNLDAIIERLDDTDNGVRLNAVHALEQQGTLDGKTLQAVAARLQDNDKEVFEAAINLCQKHHHRLPGSLQQAVVARLCDNSVFVRHAAVAFLGRQISLDEATIKAIAALLESGNASIRWAAIKSLRGKTLPDTMLSAIAARLGDVSKDVSHTASEILLGQRGGLDAVLDNRKWVVSLFKVLLSRSWGEPLSWYMMDDETVCVNMSSGIVTAQVHDGEKFQKAVQSAKEIGTPKL</sequence>
<dbReference type="OrthoDB" id="427518at2759"/>
<name>A0A9P8W7F5_9HYPO</name>
<protein>
    <submittedName>
        <fullName evidence="2">Armadillo-type protein</fullName>
    </submittedName>
</protein>
<dbReference type="Pfam" id="PF13646">
    <property type="entry name" value="HEAT_2"/>
    <property type="match status" value="2"/>
</dbReference>
<dbReference type="SUPFAM" id="SSF52540">
    <property type="entry name" value="P-loop containing nucleoside triphosphate hydrolases"/>
    <property type="match status" value="1"/>
</dbReference>
<accession>A0A9P8W7F5</accession>
<dbReference type="InterPro" id="IPR055496">
    <property type="entry name" value="DUF7068"/>
</dbReference>
<evidence type="ECO:0000259" key="1">
    <source>
        <dbReference type="PROSITE" id="PS50837"/>
    </source>
</evidence>